<dbReference type="SUPFAM" id="SSF101874">
    <property type="entry name" value="YceI-like"/>
    <property type="match status" value="1"/>
</dbReference>
<accession>A0AAE9Y3S3</accession>
<protein>
    <submittedName>
        <fullName evidence="3">YceI family protein</fullName>
    </submittedName>
</protein>
<comment type="similarity">
    <text evidence="1">Belongs to the UPF0312 family.</text>
</comment>
<reference evidence="3" key="1">
    <citation type="submission" date="2023-01" db="EMBL/GenBank/DDBJ databases">
        <title>The diversity of Class Acidimicrobiia in South China Sea sediment environments and the proposal of Iamia marina sp. nov., a novel species of the genus Iamia.</title>
        <authorList>
            <person name="He Y."/>
            <person name="Tian X."/>
        </authorList>
    </citation>
    <scope>NUCLEOTIDE SEQUENCE</scope>
    <source>
        <strain evidence="3">DSM 19957</strain>
    </source>
</reference>
<dbReference type="Gene3D" id="2.40.128.110">
    <property type="entry name" value="Lipid/polyisoprenoid-binding, YceI-like"/>
    <property type="match status" value="1"/>
</dbReference>
<name>A0AAE9Y3S3_9ACTN</name>
<dbReference type="Pfam" id="PF04264">
    <property type="entry name" value="YceI"/>
    <property type="match status" value="1"/>
</dbReference>
<evidence type="ECO:0000256" key="1">
    <source>
        <dbReference type="ARBA" id="ARBA00008812"/>
    </source>
</evidence>
<feature type="domain" description="Lipid/polyisoprenoid-binding YceI-like" evidence="2">
    <location>
        <begin position="24"/>
        <end position="192"/>
    </location>
</feature>
<sequence>MTDSTTTDLPTREVAGLTVPQPAVYDIDTSHSELTFSVRHMMVSKVRGRFGQVAGAITFADALEDSSVEVDIDVASIDTGAPDRDGHLRSADFFDVETYPQITFRSTGVKDLDGDTFTLEGDLTVRDVTRPVSFRATYNGLGQNPWGAVVVGFEGRIEIDREDFGLTWNQALETGGVLVGKVATIDIAVEATPRG</sequence>
<evidence type="ECO:0000313" key="3">
    <source>
        <dbReference type="EMBL" id="WCO65340.1"/>
    </source>
</evidence>
<proteinExistence type="inferred from homology"/>
<dbReference type="KEGG" id="ima:PO878_12625"/>
<dbReference type="EMBL" id="CP116942">
    <property type="protein sequence ID" value="WCO65340.1"/>
    <property type="molecule type" value="Genomic_DNA"/>
</dbReference>
<dbReference type="SMART" id="SM00867">
    <property type="entry name" value="YceI"/>
    <property type="match status" value="1"/>
</dbReference>
<keyword evidence="4" id="KW-1185">Reference proteome</keyword>
<dbReference type="InterPro" id="IPR036761">
    <property type="entry name" value="TTHA0802/YceI-like_sf"/>
</dbReference>
<dbReference type="PANTHER" id="PTHR34406:SF1">
    <property type="entry name" value="PROTEIN YCEI"/>
    <property type="match status" value="1"/>
</dbReference>
<dbReference type="AlphaFoldDB" id="A0AAE9Y3S3"/>
<dbReference type="PANTHER" id="PTHR34406">
    <property type="entry name" value="PROTEIN YCEI"/>
    <property type="match status" value="1"/>
</dbReference>
<dbReference type="RefSeq" id="WP_272734865.1">
    <property type="nucleotide sequence ID" value="NZ_CP116942.1"/>
</dbReference>
<evidence type="ECO:0000259" key="2">
    <source>
        <dbReference type="SMART" id="SM00867"/>
    </source>
</evidence>
<dbReference type="InterPro" id="IPR007372">
    <property type="entry name" value="Lipid/polyisoprenoid-bd_YceI"/>
</dbReference>
<dbReference type="Proteomes" id="UP001216390">
    <property type="component" value="Chromosome"/>
</dbReference>
<gene>
    <name evidence="3" type="ORF">PO878_12625</name>
</gene>
<organism evidence="3 4">
    <name type="scientific">Iamia majanohamensis</name>
    <dbReference type="NCBI Taxonomy" id="467976"/>
    <lineage>
        <taxon>Bacteria</taxon>
        <taxon>Bacillati</taxon>
        <taxon>Actinomycetota</taxon>
        <taxon>Acidimicrobiia</taxon>
        <taxon>Acidimicrobiales</taxon>
        <taxon>Iamiaceae</taxon>
        <taxon>Iamia</taxon>
    </lineage>
</organism>
<evidence type="ECO:0000313" key="4">
    <source>
        <dbReference type="Proteomes" id="UP001216390"/>
    </source>
</evidence>